<dbReference type="PANTHER" id="PTHR31769">
    <property type="entry name" value="OS07G0462200 PROTEIN-RELATED"/>
    <property type="match status" value="1"/>
</dbReference>
<feature type="transmembrane region" description="Helical" evidence="1">
    <location>
        <begin position="57"/>
        <end position="78"/>
    </location>
</feature>
<keyword evidence="1" id="KW-1133">Transmembrane helix</keyword>
<evidence type="ECO:0000256" key="1">
    <source>
        <dbReference type="SAM" id="Phobius"/>
    </source>
</evidence>
<evidence type="ECO:0000313" key="3">
    <source>
        <dbReference type="Proteomes" id="UP000594263"/>
    </source>
</evidence>
<evidence type="ECO:0000313" key="2">
    <source>
        <dbReference type="EnsemblPlants" id="Kaladp0039s0706.1.v1.1"/>
    </source>
</evidence>
<keyword evidence="3" id="KW-1185">Reference proteome</keyword>
<keyword evidence="1" id="KW-0472">Membrane</keyword>
<keyword evidence="1" id="KW-0812">Transmembrane</keyword>
<dbReference type="Proteomes" id="UP000594263">
    <property type="component" value="Unplaced"/>
</dbReference>
<dbReference type="AlphaFoldDB" id="A0A7N0TLY9"/>
<reference evidence="2" key="1">
    <citation type="submission" date="2021-01" db="UniProtKB">
        <authorList>
            <consortium name="EnsemblPlants"/>
        </authorList>
    </citation>
    <scope>IDENTIFICATION</scope>
</reference>
<proteinExistence type="predicted"/>
<sequence>MAFTMKQMSLIVGVLGAVPFILGVVAENKKPGTGVPISGKDFVVCKYPKDPTVALGFLSAVFLLASTVAGYFSLFYPYQGKSIPHRKLFQSSSFASSSTSHCSRPG</sequence>
<dbReference type="EnsemblPlants" id="Kaladp0039s0706.1.v1.1">
    <property type="protein sequence ID" value="Kaladp0039s0706.1.v1.1"/>
    <property type="gene ID" value="Kaladp0039s0706.v1.1"/>
</dbReference>
<protein>
    <submittedName>
        <fullName evidence="2">Uncharacterized protein</fullName>
    </submittedName>
</protein>
<accession>A0A7N0TLY9</accession>
<dbReference type="OMA" id="SVICKYP"/>
<organism evidence="2 3">
    <name type="scientific">Kalanchoe fedtschenkoi</name>
    <name type="common">Lavender scallops</name>
    <name type="synonym">South American air plant</name>
    <dbReference type="NCBI Taxonomy" id="63787"/>
    <lineage>
        <taxon>Eukaryota</taxon>
        <taxon>Viridiplantae</taxon>
        <taxon>Streptophyta</taxon>
        <taxon>Embryophyta</taxon>
        <taxon>Tracheophyta</taxon>
        <taxon>Spermatophyta</taxon>
        <taxon>Magnoliopsida</taxon>
        <taxon>eudicotyledons</taxon>
        <taxon>Gunneridae</taxon>
        <taxon>Pentapetalae</taxon>
        <taxon>Saxifragales</taxon>
        <taxon>Crassulaceae</taxon>
        <taxon>Kalanchoe</taxon>
    </lineage>
</organism>
<dbReference type="InterPro" id="IPR052222">
    <property type="entry name" value="DESIGUAL"/>
</dbReference>
<dbReference type="Gramene" id="Kaladp0039s0706.1.v1.1">
    <property type="protein sequence ID" value="Kaladp0039s0706.1.v1.1"/>
    <property type="gene ID" value="Kaladp0039s0706.v1.1"/>
</dbReference>
<name>A0A7N0TLY9_KALFE</name>